<gene>
    <name evidence="2" type="ORF">EWM64_g4695</name>
</gene>
<feature type="compositionally biased region" description="Basic and acidic residues" evidence="1">
    <location>
        <begin position="148"/>
        <end position="169"/>
    </location>
</feature>
<reference evidence="2 3" key="1">
    <citation type="submission" date="2019-02" db="EMBL/GenBank/DDBJ databases">
        <title>Genome sequencing of the rare red list fungi Hericium alpestre (H. flagellum).</title>
        <authorList>
            <person name="Buettner E."/>
            <person name="Kellner H."/>
        </authorList>
    </citation>
    <scope>NUCLEOTIDE SEQUENCE [LARGE SCALE GENOMIC DNA]</scope>
    <source>
        <strain evidence="2 3">DSM 108284</strain>
    </source>
</reference>
<feature type="compositionally biased region" description="Low complexity" evidence="1">
    <location>
        <begin position="239"/>
        <end position="267"/>
    </location>
</feature>
<accession>A0A4Y9ZZ02</accession>
<organism evidence="2 3">
    <name type="scientific">Hericium alpestre</name>
    <dbReference type="NCBI Taxonomy" id="135208"/>
    <lineage>
        <taxon>Eukaryota</taxon>
        <taxon>Fungi</taxon>
        <taxon>Dikarya</taxon>
        <taxon>Basidiomycota</taxon>
        <taxon>Agaricomycotina</taxon>
        <taxon>Agaricomycetes</taxon>
        <taxon>Russulales</taxon>
        <taxon>Hericiaceae</taxon>
        <taxon>Hericium</taxon>
    </lineage>
</organism>
<keyword evidence="3" id="KW-1185">Reference proteome</keyword>
<proteinExistence type="predicted"/>
<feature type="compositionally biased region" description="Acidic residues" evidence="1">
    <location>
        <begin position="117"/>
        <end position="129"/>
    </location>
</feature>
<feature type="region of interest" description="Disordered" evidence="1">
    <location>
        <begin position="73"/>
        <end position="209"/>
    </location>
</feature>
<feature type="compositionally biased region" description="Polar residues" evidence="1">
    <location>
        <begin position="190"/>
        <end position="202"/>
    </location>
</feature>
<feature type="region of interest" description="Disordered" evidence="1">
    <location>
        <begin position="230"/>
        <end position="289"/>
    </location>
</feature>
<dbReference type="EMBL" id="SFCI01000521">
    <property type="protein sequence ID" value="TFY79317.1"/>
    <property type="molecule type" value="Genomic_DNA"/>
</dbReference>
<dbReference type="Proteomes" id="UP000298061">
    <property type="component" value="Unassembled WGS sequence"/>
</dbReference>
<evidence type="ECO:0000256" key="1">
    <source>
        <dbReference type="SAM" id="MobiDB-lite"/>
    </source>
</evidence>
<name>A0A4Y9ZZ02_9AGAM</name>
<evidence type="ECO:0000313" key="3">
    <source>
        <dbReference type="Proteomes" id="UP000298061"/>
    </source>
</evidence>
<evidence type="ECO:0000313" key="2">
    <source>
        <dbReference type="EMBL" id="TFY79317.1"/>
    </source>
</evidence>
<protein>
    <submittedName>
        <fullName evidence="2">Uncharacterized protein</fullName>
    </submittedName>
</protein>
<comment type="caution">
    <text evidence="2">The sequence shown here is derived from an EMBL/GenBank/DDBJ whole genome shotgun (WGS) entry which is preliminary data.</text>
</comment>
<dbReference type="AlphaFoldDB" id="A0A4Y9ZZ02"/>
<sequence>MKPKIKFTTREQRALIREQAREGRSRKEIAEYMSCCRETVRRVLINKFSPQDNLDEDADYLLGRKGGLAIIDDDMITPEPQGDNADVKEECEDPDVLSVSNWSPTPVDPNDLPYIGNDDDDDESDQAEDSPEKEGTAILRQSARLRGLKAENPADRKRDRSTHSDRDESVAGATHGDSTSRSNKKRARQSNEGGASRPSQSGRIRKPSEKAKAVFFNLVEMRRAIHQHRASGIPANQPAAASTSRSANAAASSSSSSSSTAVAPAQAPHNLNNENVPVPARGQTQVSNNKTLSREAAIKILRDLGLNETHADIVIATGIKSAENLKGMVDLPVKLLYLIEMDVVEQGFPTWDFVKLLSALWQRRNSGWRET</sequence>